<keyword evidence="2 5" id="KW-0547">Nucleotide-binding</keyword>
<feature type="transmembrane region" description="Helical" evidence="6">
    <location>
        <begin position="544"/>
        <end position="561"/>
    </location>
</feature>
<evidence type="ECO:0000256" key="6">
    <source>
        <dbReference type="SAM" id="Phobius"/>
    </source>
</evidence>
<dbReference type="InterPro" id="IPR011009">
    <property type="entry name" value="Kinase-like_dom_sf"/>
</dbReference>
<dbReference type="SMART" id="SM00220">
    <property type="entry name" value="S_TKc"/>
    <property type="match status" value="1"/>
</dbReference>
<dbReference type="PROSITE" id="PS00107">
    <property type="entry name" value="PROTEIN_KINASE_ATP"/>
    <property type="match status" value="1"/>
</dbReference>
<proteinExistence type="predicted"/>
<keyword evidence="6" id="KW-0812">Transmembrane</keyword>
<keyword evidence="6" id="KW-0472">Membrane</keyword>
<feature type="transmembrane region" description="Helical" evidence="6">
    <location>
        <begin position="390"/>
        <end position="410"/>
    </location>
</feature>
<feature type="transmembrane region" description="Helical" evidence="6">
    <location>
        <begin position="360"/>
        <end position="384"/>
    </location>
</feature>
<dbReference type="InterPro" id="IPR000719">
    <property type="entry name" value="Prot_kinase_dom"/>
</dbReference>
<feature type="transmembrane region" description="Helical" evidence="6">
    <location>
        <begin position="417"/>
        <end position="435"/>
    </location>
</feature>
<dbReference type="Proteomes" id="UP000501812">
    <property type="component" value="Chromosome"/>
</dbReference>
<keyword evidence="8" id="KW-0723">Serine/threonine-protein kinase</keyword>
<dbReference type="GO" id="GO:0005524">
    <property type="term" value="F:ATP binding"/>
    <property type="evidence" value="ECO:0007669"/>
    <property type="project" value="UniProtKB-UniRule"/>
</dbReference>
<evidence type="ECO:0000313" key="8">
    <source>
        <dbReference type="EMBL" id="QJE94955.1"/>
    </source>
</evidence>
<evidence type="ECO:0000256" key="2">
    <source>
        <dbReference type="ARBA" id="ARBA00022741"/>
    </source>
</evidence>
<protein>
    <submittedName>
        <fullName evidence="8">Serine/threonine protein kinase</fullName>
    </submittedName>
</protein>
<keyword evidence="4 5" id="KW-0067">ATP-binding</keyword>
<sequence>MNATPSSLCPECGKQLPASSPHGVCPACLMAQAMASRTIDPGRENEQQSSAPEPGEIADRFPQFEILECLGRGGMGVVYKARQKSLNRVVAIKILAPERVKDLKFASRFAHEAELLARLNHPHIVTIHDFGETGGLYYLVMEFINGVNVRDLLREGKMAPEQALAIVPPICEALQFAHDHGIVHRDIKPENILLDRDGRVKIADFGIATIAGDSADRSGTPAYMAPEQAAHATRIDHRADIYALGVVLYEMLTGERPSSSPLAPSKRVQIDVRLDEVVLRALEQEPERRFQTAADFRTFVQSVAHSPAPATPASSPAFNAWQRLEGVDYRSKREFMGLPLVHIASGMDLQTGKRRIARGWLAVGDTAIGGIAFGGVAVGGLAFGGLTLGIVGYGGCALGVIAFGGLGIGLLGAFAGLAIGGIAAVGGMAIGYYAHGGGVVGEYVLGPMRKDPEAIRFFQPWANAALSSFGFWNSIIIAFSIAISAGLPVWARLKKSKQPGQPAPPRSPLVPAEKKSETWKLILHFAPALLLILAWWTSGLEEGAILILSSVLVAVLVLRALHKKKSSPPPP</sequence>
<dbReference type="GO" id="GO:0004674">
    <property type="term" value="F:protein serine/threonine kinase activity"/>
    <property type="evidence" value="ECO:0007669"/>
    <property type="project" value="UniProtKB-KW"/>
</dbReference>
<dbReference type="InterPro" id="IPR008271">
    <property type="entry name" value="Ser/Thr_kinase_AS"/>
</dbReference>
<dbReference type="SUPFAM" id="SSF56112">
    <property type="entry name" value="Protein kinase-like (PK-like)"/>
    <property type="match status" value="1"/>
</dbReference>
<feature type="transmembrane region" description="Helical" evidence="6">
    <location>
        <begin position="521"/>
        <end position="538"/>
    </location>
</feature>
<dbReference type="CDD" id="cd14014">
    <property type="entry name" value="STKc_PknB_like"/>
    <property type="match status" value="1"/>
</dbReference>
<organism evidence="8 9">
    <name type="scientific">Luteolibacter luteus</name>
    <dbReference type="NCBI Taxonomy" id="2728835"/>
    <lineage>
        <taxon>Bacteria</taxon>
        <taxon>Pseudomonadati</taxon>
        <taxon>Verrucomicrobiota</taxon>
        <taxon>Verrucomicrobiia</taxon>
        <taxon>Verrucomicrobiales</taxon>
        <taxon>Verrucomicrobiaceae</taxon>
        <taxon>Luteolibacter</taxon>
    </lineage>
</organism>
<keyword evidence="1" id="KW-0808">Transferase</keyword>
<dbReference type="Gene3D" id="1.10.510.10">
    <property type="entry name" value="Transferase(Phosphotransferase) domain 1"/>
    <property type="match status" value="1"/>
</dbReference>
<feature type="binding site" evidence="5">
    <location>
        <position position="93"/>
    </location>
    <ligand>
        <name>ATP</name>
        <dbReference type="ChEBI" id="CHEBI:30616"/>
    </ligand>
</feature>
<keyword evidence="6" id="KW-1133">Transmembrane helix</keyword>
<keyword evidence="3 8" id="KW-0418">Kinase</keyword>
<gene>
    <name evidence="8" type="ORF">HHL09_03895</name>
</gene>
<reference evidence="8 9" key="1">
    <citation type="submission" date="2020-04" db="EMBL/GenBank/DDBJ databases">
        <title>Luteolibacter sp. G-1-1-1 isolated from soil.</title>
        <authorList>
            <person name="Dahal R.H."/>
        </authorList>
    </citation>
    <scope>NUCLEOTIDE SEQUENCE [LARGE SCALE GENOMIC DNA]</scope>
    <source>
        <strain evidence="8 9">G-1-1-1</strain>
    </source>
</reference>
<dbReference type="AlphaFoldDB" id="A0A858RE11"/>
<evidence type="ECO:0000259" key="7">
    <source>
        <dbReference type="PROSITE" id="PS50011"/>
    </source>
</evidence>
<dbReference type="Gene3D" id="3.30.200.20">
    <property type="entry name" value="Phosphorylase Kinase, domain 1"/>
    <property type="match status" value="1"/>
</dbReference>
<evidence type="ECO:0000256" key="5">
    <source>
        <dbReference type="PROSITE-ProRule" id="PRU10141"/>
    </source>
</evidence>
<evidence type="ECO:0000256" key="4">
    <source>
        <dbReference type="ARBA" id="ARBA00022840"/>
    </source>
</evidence>
<dbReference type="KEGG" id="luo:HHL09_03895"/>
<evidence type="ECO:0000256" key="3">
    <source>
        <dbReference type="ARBA" id="ARBA00022777"/>
    </source>
</evidence>
<feature type="domain" description="Protein kinase" evidence="7">
    <location>
        <begin position="64"/>
        <end position="300"/>
    </location>
</feature>
<dbReference type="PANTHER" id="PTHR43289:SF6">
    <property type="entry name" value="SERINE_THREONINE-PROTEIN KINASE NEKL-3"/>
    <property type="match status" value="1"/>
</dbReference>
<dbReference type="InterPro" id="IPR017441">
    <property type="entry name" value="Protein_kinase_ATP_BS"/>
</dbReference>
<dbReference type="PROSITE" id="PS00108">
    <property type="entry name" value="PROTEIN_KINASE_ST"/>
    <property type="match status" value="1"/>
</dbReference>
<dbReference type="RefSeq" id="WP_169453176.1">
    <property type="nucleotide sequence ID" value="NZ_CP051774.1"/>
</dbReference>
<accession>A0A858RE11</accession>
<feature type="transmembrane region" description="Helical" evidence="6">
    <location>
        <begin position="471"/>
        <end position="491"/>
    </location>
</feature>
<dbReference type="Pfam" id="PF00069">
    <property type="entry name" value="Pkinase"/>
    <property type="match status" value="1"/>
</dbReference>
<dbReference type="PANTHER" id="PTHR43289">
    <property type="entry name" value="MITOGEN-ACTIVATED PROTEIN KINASE KINASE KINASE 20-RELATED"/>
    <property type="match status" value="1"/>
</dbReference>
<dbReference type="PROSITE" id="PS50011">
    <property type="entry name" value="PROTEIN_KINASE_DOM"/>
    <property type="match status" value="1"/>
</dbReference>
<keyword evidence="9" id="KW-1185">Reference proteome</keyword>
<evidence type="ECO:0000313" key="9">
    <source>
        <dbReference type="Proteomes" id="UP000501812"/>
    </source>
</evidence>
<name>A0A858RE11_9BACT</name>
<evidence type="ECO:0000256" key="1">
    <source>
        <dbReference type="ARBA" id="ARBA00022679"/>
    </source>
</evidence>
<dbReference type="EMBL" id="CP051774">
    <property type="protein sequence ID" value="QJE94955.1"/>
    <property type="molecule type" value="Genomic_DNA"/>
</dbReference>